<comment type="caution">
    <text evidence="2">The sequence shown here is derived from an EMBL/GenBank/DDBJ whole genome shotgun (WGS) entry which is preliminary data.</text>
</comment>
<evidence type="ECO:0000313" key="2">
    <source>
        <dbReference type="EMBL" id="MPM40348.1"/>
    </source>
</evidence>
<evidence type="ECO:0000256" key="1">
    <source>
        <dbReference type="SAM" id="MobiDB-lite"/>
    </source>
</evidence>
<name>A0A644ZJ38_9ZZZZ</name>
<proteinExistence type="predicted"/>
<gene>
    <name evidence="2" type="ORF">SDC9_86988</name>
</gene>
<protein>
    <submittedName>
        <fullName evidence="2">Uncharacterized protein</fullName>
    </submittedName>
</protein>
<feature type="region of interest" description="Disordered" evidence="1">
    <location>
        <begin position="1"/>
        <end position="40"/>
    </location>
</feature>
<dbReference type="AlphaFoldDB" id="A0A644ZJ38"/>
<sequence length="145" mass="16163">MRGRQRRRGRHRRLRHHRRRGRHRRPGRPRPRRCGLGRGGLDDLGEAVHRVDGQLRPLGDSDGVVVVPDAVHHVRRALRTVQAEQHSAVLEVHSAGSHPGVDAVGDRLDVQAGCAVVVAKLLVERSRLGPQRRVETGHVPGQDEL</sequence>
<accession>A0A644ZJ38</accession>
<organism evidence="2">
    <name type="scientific">bioreactor metagenome</name>
    <dbReference type="NCBI Taxonomy" id="1076179"/>
    <lineage>
        <taxon>unclassified sequences</taxon>
        <taxon>metagenomes</taxon>
        <taxon>ecological metagenomes</taxon>
    </lineage>
</organism>
<dbReference type="EMBL" id="VSSQ01008966">
    <property type="protein sequence ID" value="MPM40348.1"/>
    <property type="molecule type" value="Genomic_DNA"/>
</dbReference>
<feature type="compositionally biased region" description="Basic residues" evidence="1">
    <location>
        <begin position="1"/>
        <end position="35"/>
    </location>
</feature>
<reference evidence="2" key="1">
    <citation type="submission" date="2019-08" db="EMBL/GenBank/DDBJ databases">
        <authorList>
            <person name="Kucharzyk K."/>
            <person name="Murdoch R.W."/>
            <person name="Higgins S."/>
            <person name="Loffler F."/>
        </authorList>
    </citation>
    <scope>NUCLEOTIDE SEQUENCE</scope>
</reference>